<name>A0A1C4Z838_9ACTN</name>
<protein>
    <submittedName>
        <fullName evidence="2">Biosynthesis cluster domain-containing protein</fullName>
    </submittedName>
</protein>
<accession>A0A1C4Z838</accession>
<dbReference type="SUPFAM" id="SSF54637">
    <property type="entry name" value="Thioesterase/thiol ester dehydrase-isomerase"/>
    <property type="match status" value="1"/>
</dbReference>
<feature type="domain" description="LnmK N-terminal" evidence="1">
    <location>
        <begin position="10"/>
        <end position="183"/>
    </location>
</feature>
<dbReference type="AlphaFoldDB" id="A0A1C4Z838"/>
<dbReference type="Proteomes" id="UP000198797">
    <property type="component" value="Unassembled WGS sequence"/>
</dbReference>
<organism evidence="2 3">
    <name type="scientific">Micromonospora matsumotoense</name>
    <dbReference type="NCBI Taxonomy" id="121616"/>
    <lineage>
        <taxon>Bacteria</taxon>
        <taxon>Bacillati</taxon>
        <taxon>Actinomycetota</taxon>
        <taxon>Actinomycetes</taxon>
        <taxon>Micromonosporales</taxon>
        <taxon>Micromonosporaceae</taxon>
        <taxon>Micromonospora</taxon>
    </lineage>
</organism>
<dbReference type="Gene3D" id="3.10.129.10">
    <property type="entry name" value="Hotdog Thioesterase"/>
    <property type="match status" value="1"/>
</dbReference>
<dbReference type="STRING" id="121616.GA0070216_108251"/>
<gene>
    <name evidence="2" type="ORF">GA0070216_108251</name>
</gene>
<dbReference type="NCBIfam" id="TIGR04098">
    <property type="entry name" value="LnmK_bifunc"/>
    <property type="match status" value="1"/>
</dbReference>
<proteinExistence type="predicted"/>
<reference evidence="3" key="1">
    <citation type="submission" date="2016-06" db="EMBL/GenBank/DDBJ databases">
        <authorList>
            <person name="Varghese N."/>
            <person name="Submissions Spin"/>
        </authorList>
    </citation>
    <scope>NUCLEOTIDE SEQUENCE [LARGE SCALE GENOMIC DNA]</scope>
    <source>
        <strain evidence="3">DSM 44100</strain>
    </source>
</reference>
<evidence type="ECO:0000259" key="1">
    <source>
        <dbReference type="Pfam" id="PF18238"/>
    </source>
</evidence>
<keyword evidence="3" id="KW-1185">Reference proteome</keyword>
<evidence type="ECO:0000313" key="3">
    <source>
        <dbReference type="Proteomes" id="UP000198797"/>
    </source>
</evidence>
<dbReference type="InterPro" id="IPR029069">
    <property type="entry name" value="HotDog_dom_sf"/>
</dbReference>
<dbReference type="InterPro" id="IPR024091">
    <property type="entry name" value="LnmK-like_bifun_acyl/decarbox"/>
</dbReference>
<dbReference type="OrthoDB" id="3374280at2"/>
<dbReference type="Pfam" id="PF18238">
    <property type="entry name" value="LnmK_N_HDF"/>
    <property type="match status" value="1"/>
</dbReference>
<dbReference type="InterPro" id="IPR040718">
    <property type="entry name" value="LnmK_N_HDF"/>
</dbReference>
<sequence>MMPENTAPSRKVVVAPGMCSGGSLIFGRIGDWTWESVAEACGTNVHAARTAEGQPTYLSFYYYRVRGGKVVHPHGLTFGDELDVTSRVFQFGGGSVLTLHRLAPAGSGLGTAVLDPAEVYETPDPECMYAETLNRWIARGRPDSNRVLTETVPHDFAYADLPRLPNRFSPRTLVGRARHAGSFCVPGPPGFTVAGEERSFTYALDAVRDINGAGLVYFASYFSIFDTALLRLWRGLGRSERQFLQRRVIDQKVGFFGNADLGSLFTITARRWQNVADPLSEIADLELRESTTGRLLAVAAIETETPSTPA</sequence>
<evidence type="ECO:0000313" key="2">
    <source>
        <dbReference type="EMBL" id="SCF29153.1"/>
    </source>
</evidence>
<dbReference type="EMBL" id="FMCU01000008">
    <property type="protein sequence ID" value="SCF29153.1"/>
    <property type="molecule type" value="Genomic_DNA"/>
</dbReference>